<keyword evidence="4 8" id="KW-0812">Transmembrane</keyword>
<keyword evidence="6 8" id="KW-0472">Membrane</keyword>
<keyword evidence="11" id="KW-1185">Reference proteome</keyword>
<name>A0A540R755_9CORY</name>
<protein>
    <submittedName>
        <fullName evidence="10">DUF421 domain-containing protein</fullName>
    </submittedName>
</protein>
<evidence type="ECO:0000256" key="8">
    <source>
        <dbReference type="SAM" id="Phobius"/>
    </source>
</evidence>
<evidence type="ECO:0000256" key="3">
    <source>
        <dbReference type="ARBA" id="ARBA00022475"/>
    </source>
</evidence>
<evidence type="ECO:0000256" key="4">
    <source>
        <dbReference type="ARBA" id="ARBA00022692"/>
    </source>
</evidence>
<dbReference type="Gene3D" id="3.30.240.20">
    <property type="entry name" value="bsu07140 like domains"/>
    <property type="match status" value="1"/>
</dbReference>
<evidence type="ECO:0000313" key="11">
    <source>
        <dbReference type="Proteomes" id="UP000318080"/>
    </source>
</evidence>
<feature type="transmembrane region" description="Helical" evidence="8">
    <location>
        <begin position="41"/>
        <end position="61"/>
    </location>
</feature>
<evidence type="ECO:0000313" key="10">
    <source>
        <dbReference type="EMBL" id="TQE43437.1"/>
    </source>
</evidence>
<feature type="region of interest" description="Disordered" evidence="7">
    <location>
        <begin position="156"/>
        <end position="201"/>
    </location>
</feature>
<evidence type="ECO:0000256" key="1">
    <source>
        <dbReference type="ARBA" id="ARBA00004651"/>
    </source>
</evidence>
<evidence type="ECO:0000256" key="6">
    <source>
        <dbReference type="ARBA" id="ARBA00023136"/>
    </source>
</evidence>
<dbReference type="AlphaFoldDB" id="A0A540R755"/>
<comment type="subcellular location">
    <subcellularLocation>
        <location evidence="1">Cell membrane</location>
        <topology evidence="1">Multi-pass membrane protein</topology>
    </subcellularLocation>
</comment>
<keyword evidence="3" id="KW-1003">Cell membrane</keyword>
<feature type="compositionally biased region" description="Low complexity" evidence="7">
    <location>
        <begin position="161"/>
        <end position="171"/>
    </location>
</feature>
<dbReference type="EMBL" id="VHIR01000009">
    <property type="protein sequence ID" value="TQE43437.1"/>
    <property type="molecule type" value="Genomic_DNA"/>
</dbReference>
<dbReference type="PANTHER" id="PTHR34582">
    <property type="entry name" value="UPF0702 TRANSMEMBRANE PROTEIN YCAP"/>
    <property type="match status" value="1"/>
</dbReference>
<comment type="caution">
    <text evidence="10">The sequence shown here is derived from an EMBL/GenBank/DDBJ whole genome shotgun (WGS) entry which is preliminary data.</text>
</comment>
<comment type="similarity">
    <text evidence="2">Belongs to the UPF0702 family.</text>
</comment>
<dbReference type="PANTHER" id="PTHR34582:SF6">
    <property type="entry name" value="UPF0702 TRANSMEMBRANE PROTEIN YCAP"/>
    <property type="match status" value="1"/>
</dbReference>
<reference evidence="10 11" key="1">
    <citation type="submission" date="2019-06" db="EMBL/GenBank/DDBJ databases">
        <title>Draft genome of C. phoceense Strain 272.</title>
        <authorList>
            <person name="Pacheco L.G.C."/>
            <person name="Barberis C.M."/>
            <person name="Almuzara M.N."/>
            <person name="Traglia G.M."/>
            <person name="Santos C.S."/>
            <person name="Rocha D.J.P.G."/>
            <person name="Aguiar E.R.G.R."/>
            <person name="Vay C.A."/>
        </authorList>
    </citation>
    <scope>NUCLEOTIDE SEQUENCE [LARGE SCALE GENOMIC DNA]</scope>
    <source>
        <strain evidence="10 11">272</strain>
    </source>
</reference>
<proteinExistence type="inferred from homology"/>
<keyword evidence="5 8" id="KW-1133">Transmembrane helix</keyword>
<feature type="transmembrane region" description="Helical" evidence="8">
    <location>
        <begin position="12"/>
        <end position="35"/>
    </location>
</feature>
<evidence type="ECO:0000256" key="7">
    <source>
        <dbReference type="SAM" id="MobiDB-lite"/>
    </source>
</evidence>
<dbReference type="Proteomes" id="UP000318080">
    <property type="component" value="Unassembled WGS sequence"/>
</dbReference>
<sequence length="201" mass="21387">MILVKLFGSRVLTSMSASDAVIIIMFGAVSGRVIVGNPPTLAAGVVGLATLMALEAAFGTVRRYVGWSRFIDRRPVLLMYKGRKHVENMQFAHISNSDIISAIRKAGLGRFQDVQAMVLEPTGQISIVKSGQPLDNTILADARGAVELCEQLEAEQREAEAAAAEESSGGETQVESRGAAQPPVNTPTLDINAAKPPKDTN</sequence>
<dbReference type="GO" id="GO:0005886">
    <property type="term" value="C:plasma membrane"/>
    <property type="evidence" value="ECO:0007669"/>
    <property type="project" value="UniProtKB-SubCell"/>
</dbReference>
<dbReference type="STRING" id="1686286.GCA_900092335_01939"/>
<dbReference type="InterPro" id="IPR023090">
    <property type="entry name" value="UPF0702_alpha/beta_dom_sf"/>
</dbReference>
<evidence type="ECO:0000256" key="2">
    <source>
        <dbReference type="ARBA" id="ARBA00006448"/>
    </source>
</evidence>
<gene>
    <name evidence="10" type="ORF">EJK80_07480</name>
</gene>
<organism evidence="10 11">
    <name type="scientific">Corynebacterium phoceense</name>
    <dbReference type="NCBI Taxonomy" id="1686286"/>
    <lineage>
        <taxon>Bacteria</taxon>
        <taxon>Bacillati</taxon>
        <taxon>Actinomycetota</taxon>
        <taxon>Actinomycetes</taxon>
        <taxon>Mycobacteriales</taxon>
        <taxon>Corynebacteriaceae</taxon>
        <taxon>Corynebacterium</taxon>
    </lineage>
</organism>
<feature type="domain" description="YetF C-terminal" evidence="9">
    <location>
        <begin position="68"/>
        <end position="132"/>
    </location>
</feature>
<accession>A0A540R755</accession>
<dbReference type="Pfam" id="PF04239">
    <property type="entry name" value="DUF421"/>
    <property type="match status" value="1"/>
</dbReference>
<dbReference type="InterPro" id="IPR007353">
    <property type="entry name" value="DUF421"/>
</dbReference>
<evidence type="ECO:0000259" key="9">
    <source>
        <dbReference type="Pfam" id="PF04239"/>
    </source>
</evidence>
<evidence type="ECO:0000256" key="5">
    <source>
        <dbReference type="ARBA" id="ARBA00022989"/>
    </source>
</evidence>